<keyword evidence="2" id="KW-1185">Reference proteome</keyword>
<reference evidence="1 2" key="1">
    <citation type="submission" date="2016-09" db="EMBL/GenBank/DDBJ databases">
        <title>The draft genome of Dichanthelium oligosanthes: A C3 panicoid grass species.</title>
        <authorList>
            <person name="Studer A.J."/>
            <person name="Schnable J.C."/>
            <person name="Brutnell T.P."/>
        </authorList>
    </citation>
    <scope>NUCLEOTIDE SEQUENCE [LARGE SCALE GENOMIC DNA]</scope>
    <source>
        <strain evidence="2">cv. Kellogg 1175</strain>
        <tissue evidence="1">Leaf</tissue>
    </source>
</reference>
<proteinExistence type="predicted"/>
<name>A0A1E5VSL1_9POAL</name>
<comment type="caution">
    <text evidence="1">The sequence shown here is derived from an EMBL/GenBank/DDBJ whole genome shotgun (WGS) entry which is preliminary data.</text>
</comment>
<accession>A0A1E5VSL1</accession>
<dbReference type="AlphaFoldDB" id="A0A1E5VSL1"/>
<organism evidence="1 2">
    <name type="scientific">Dichanthelium oligosanthes</name>
    <dbReference type="NCBI Taxonomy" id="888268"/>
    <lineage>
        <taxon>Eukaryota</taxon>
        <taxon>Viridiplantae</taxon>
        <taxon>Streptophyta</taxon>
        <taxon>Embryophyta</taxon>
        <taxon>Tracheophyta</taxon>
        <taxon>Spermatophyta</taxon>
        <taxon>Magnoliopsida</taxon>
        <taxon>Liliopsida</taxon>
        <taxon>Poales</taxon>
        <taxon>Poaceae</taxon>
        <taxon>PACMAD clade</taxon>
        <taxon>Panicoideae</taxon>
        <taxon>Panicodae</taxon>
        <taxon>Paniceae</taxon>
        <taxon>Dichantheliinae</taxon>
        <taxon>Dichanthelium</taxon>
    </lineage>
</organism>
<dbReference type="EMBL" id="LWDX02030913">
    <property type="protein sequence ID" value="OEL28064.1"/>
    <property type="molecule type" value="Genomic_DNA"/>
</dbReference>
<dbReference type="Proteomes" id="UP000095767">
    <property type="component" value="Unassembled WGS sequence"/>
</dbReference>
<protein>
    <submittedName>
        <fullName evidence="1">Uncharacterized protein</fullName>
    </submittedName>
</protein>
<feature type="non-terminal residue" evidence="1">
    <location>
        <position position="1"/>
    </location>
</feature>
<gene>
    <name evidence="1" type="ORF">BAE44_0010916</name>
</gene>
<evidence type="ECO:0000313" key="1">
    <source>
        <dbReference type="EMBL" id="OEL28064.1"/>
    </source>
</evidence>
<sequence>LTRLSLRRHLIKLERYRED</sequence>
<evidence type="ECO:0000313" key="2">
    <source>
        <dbReference type="Proteomes" id="UP000095767"/>
    </source>
</evidence>